<evidence type="ECO:0000313" key="2">
    <source>
        <dbReference type="Proteomes" id="UP000666369"/>
    </source>
</evidence>
<reference evidence="2" key="2">
    <citation type="submission" date="2023-07" db="EMBL/GenBank/DDBJ databases">
        <title>Duganella aceri sp. nov., isolated from tree sap.</title>
        <authorList>
            <person name="Kim I.S."/>
        </authorList>
    </citation>
    <scope>NUCLEOTIDE SEQUENCE [LARGE SCALE GENOMIC DNA]</scope>
    <source>
        <strain evidence="2">SAP-35</strain>
    </source>
</reference>
<evidence type="ECO:0000313" key="1">
    <source>
        <dbReference type="EMBL" id="NGZ84575.1"/>
    </source>
</evidence>
<dbReference type="RefSeq" id="WP_166101864.1">
    <property type="nucleotide sequence ID" value="NZ_JAADJT010000004.1"/>
</dbReference>
<proteinExistence type="predicted"/>
<reference evidence="1 2" key="1">
    <citation type="submission" date="2020-01" db="EMBL/GenBank/DDBJ databases">
        <authorList>
            <person name="Lee S.D."/>
        </authorList>
    </citation>
    <scope>NUCLEOTIDE SEQUENCE [LARGE SCALE GENOMIC DNA]</scope>
    <source>
        <strain evidence="1 2">SAP-35</strain>
    </source>
</reference>
<dbReference type="Proteomes" id="UP000666369">
    <property type="component" value="Unassembled WGS sequence"/>
</dbReference>
<protein>
    <submittedName>
        <fullName evidence="1">Uncharacterized protein</fullName>
    </submittedName>
</protein>
<gene>
    <name evidence="1" type="ORF">GW587_09925</name>
</gene>
<dbReference type="EMBL" id="JAADJT010000004">
    <property type="protein sequence ID" value="NGZ84575.1"/>
    <property type="molecule type" value="Genomic_DNA"/>
</dbReference>
<name>A0ABX0FJ62_9BURK</name>
<comment type="caution">
    <text evidence="1">The sequence shown here is derived from an EMBL/GenBank/DDBJ whole genome shotgun (WGS) entry which is preliminary data.</text>
</comment>
<sequence>MLVVCLLNPQLAGTETGRVWYPVKVVDGRAAMYEPLARARKAWRICALLPEAARLGAQRDAACRWSI</sequence>
<organism evidence="1 2">
    <name type="scientific">Duganella aceris</name>
    <dbReference type="NCBI Taxonomy" id="2703883"/>
    <lineage>
        <taxon>Bacteria</taxon>
        <taxon>Pseudomonadati</taxon>
        <taxon>Pseudomonadota</taxon>
        <taxon>Betaproteobacteria</taxon>
        <taxon>Burkholderiales</taxon>
        <taxon>Oxalobacteraceae</taxon>
        <taxon>Telluria group</taxon>
        <taxon>Duganella</taxon>
    </lineage>
</organism>
<accession>A0ABX0FJ62</accession>
<keyword evidence="2" id="KW-1185">Reference proteome</keyword>